<keyword evidence="2" id="KW-1185">Reference proteome</keyword>
<protein>
    <submittedName>
        <fullName evidence="1">Uncharacterized protein</fullName>
    </submittedName>
</protein>
<comment type="caution">
    <text evidence="1">The sequence shown here is derived from an EMBL/GenBank/DDBJ whole genome shotgun (WGS) entry which is preliminary data.</text>
</comment>
<dbReference type="Proteomes" id="UP000790377">
    <property type="component" value="Unassembled WGS sequence"/>
</dbReference>
<proteinExistence type="predicted"/>
<accession>A0ACB7ZX89</accession>
<evidence type="ECO:0000313" key="1">
    <source>
        <dbReference type="EMBL" id="KAH7905314.1"/>
    </source>
</evidence>
<name>A0ACB7ZX89_9AGAM</name>
<reference evidence="1" key="1">
    <citation type="journal article" date="2021" name="New Phytol.">
        <title>Evolutionary innovations through gain and loss of genes in the ectomycorrhizal Boletales.</title>
        <authorList>
            <person name="Wu G."/>
            <person name="Miyauchi S."/>
            <person name="Morin E."/>
            <person name="Kuo A."/>
            <person name="Drula E."/>
            <person name="Varga T."/>
            <person name="Kohler A."/>
            <person name="Feng B."/>
            <person name="Cao Y."/>
            <person name="Lipzen A."/>
            <person name="Daum C."/>
            <person name="Hundley H."/>
            <person name="Pangilinan J."/>
            <person name="Johnson J."/>
            <person name="Barry K."/>
            <person name="LaButti K."/>
            <person name="Ng V."/>
            <person name="Ahrendt S."/>
            <person name="Min B."/>
            <person name="Choi I.G."/>
            <person name="Park H."/>
            <person name="Plett J.M."/>
            <person name="Magnuson J."/>
            <person name="Spatafora J.W."/>
            <person name="Nagy L.G."/>
            <person name="Henrissat B."/>
            <person name="Grigoriev I.V."/>
            <person name="Yang Z.L."/>
            <person name="Xu J."/>
            <person name="Martin F.M."/>
        </authorList>
    </citation>
    <scope>NUCLEOTIDE SEQUENCE</scope>
    <source>
        <strain evidence="1">ATCC 28755</strain>
    </source>
</reference>
<evidence type="ECO:0000313" key="2">
    <source>
        <dbReference type="Proteomes" id="UP000790377"/>
    </source>
</evidence>
<dbReference type="EMBL" id="MU268219">
    <property type="protein sequence ID" value="KAH7905314.1"/>
    <property type="molecule type" value="Genomic_DNA"/>
</dbReference>
<gene>
    <name evidence="1" type="ORF">BJ138DRAFT_1118588</name>
</gene>
<sequence>MSIKDALIFRMSRPMSLVWLSAGIAMTKGTHTWRPGYLGLAIVTLVVSVLLISLTAGWTTLLDSTTMNVEFEMGGAELDISGSAFDILMGQATAQAQADKGLAYASGPLEFMNIGAIMSSFMAASAVNPGSTGVISGVRRIKRTCQPNAPGILWWLRFEGTYAPPFYTDLYNFKDGVQDDIFVDSYTSMPVPGPNQTVLPVPPPPGSSSASASGSATSASGSATTASHTTATTHTTASTSSSASAAPSQRTCSRSSNISAFSCWSRNTLSRRNNTSSGQDPEPAGASLAGRILAMTRHSRTCGGAGACGARCDSGFEWRPYDSGVEWRPYDSGDEFRAAWI</sequence>
<organism evidence="1 2">
    <name type="scientific">Hygrophoropsis aurantiaca</name>
    <dbReference type="NCBI Taxonomy" id="72124"/>
    <lineage>
        <taxon>Eukaryota</taxon>
        <taxon>Fungi</taxon>
        <taxon>Dikarya</taxon>
        <taxon>Basidiomycota</taxon>
        <taxon>Agaricomycotina</taxon>
        <taxon>Agaricomycetes</taxon>
        <taxon>Agaricomycetidae</taxon>
        <taxon>Boletales</taxon>
        <taxon>Coniophorineae</taxon>
        <taxon>Hygrophoropsidaceae</taxon>
        <taxon>Hygrophoropsis</taxon>
    </lineage>
</organism>